<evidence type="ECO:0000313" key="3">
    <source>
        <dbReference type="Proteomes" id="UP001237737"/>
    </source>
</evidence>
<comment type="caution">
    <text evidence="2">The sequence shown here is derived from an EMBL/GenBank/DDBJ whole genome shotgun (WGS) entry which is preliminary data.</text>
</comment>
<dbReference type="Proteomes" id="UP001237737">
    <property type="component" value="Unassembled WGS sequence"/>
</dbReference>
<dbReference type="EMBL" id="JAUSSK010000002">
    <property type="protein sequence ID" value="MDQ0009113.1"/>
    <property type="molecule type" value="Genomic_DNA"/>
</dbReference>
<accession>A0ABT9SXS5</accession>
<gene>
    <name evidence="2" type="ORF">J2T07_001290</name>
</gene>
<protein>
    <submittedName>
        <fullName evidence="2">Uncharacterized protein</fullName>
    </submittedName>
</protein>
<keyword evidence="3" id="KW-1185">Reference proteome</keyword>
<keyword evidence="1" id="KW-1133">Transmembrane helix</keyword>
<keyword evidence="1" id="KW-0472">Membrane</keyword>
<feature type="transmembrane region" description="Helical" evidence="1">
    <location>
        <begin position="17"/>
        <end position="35"/>
    </location>
</feature>
<evidence type="ECO:0000313" key="2">
    <source>
        <dbReference type="EMBL" id="MDQ0009113.1"/>
    </source>
</evidence>
<proteinExistence type="predicted"/>
<organism evidence="2 3">
    <name type="scientific">Luteibacter jiangsuensis</name>
    <dbReference type="NCBI Taxonomy" id="637577"/>
    <lineage>
        <taxon>Bacteria</taxon>
        <taxon>Pseudomonadati</taxon>
        <taxon>Pseudomonadota</taxon>
        <taxon>Gammaproteobacteria</taxon>
        <taxon>Lysobacterales</taxon>
        <taxon>Rhodanobacteraceae</taxon>
        <taxon>Luteibacter</taxon>
    </lineage>
</organism>
<name>A0ABT9SXS5_9GAMM</name>
<keyword evidence="1" id="KW-0812">Transmembrane</keyword>
<sequence length="53" mass="5671">MTRKPIWSPLRRLEVKLGILLGSLTAGVAGWLVFLGGQRKNVEDGTPSIAAVP</sequence>
<dbReference type="RefSeq" id="WP_306848364.1">
    <property type="nucleotide sequence ID" value="NZ_JAUSSK010000002.1"/>
</dbReference>
<reference evidence="2 3" key="1">
    <citation type="submission" date="2023-07" db="EMBL/GenBank/DDBJ databases">
        <title>Sorghum-associated microbial communities from plants grown in Nebraska, USA.</title>
        <authorList>
            <person name="Schachtman D."/>
        </authorList>
    </citation>
    <scope>NUCLEOTIDE SEQUENCE [LARGE SCALE GENOMIC DNA]</scope>
    <source>
        <strain evidence="2 3">CC60</strain>
    </source>
</reference>
<evidence type="ECO:0000256" key="1">
    <source>
        <dbReference type="SAM" id="Phobius"/>
    </source>
</evidence>